<comment type="caution">
    <text evidence="2">The sequence shown here is derived from an EMBL/GenBank/DDBJ whole genome shotgun (WGS) entry which is preliminary data.</text>
</comment>
<evidence type="ECO:0000256" key="1">
    <source>
        <dbReference type="SAM" id="Coils"/>
    </source>
</evidence>
<evidence type="ECO:0000313" key="2">
    <source>
        <dbReference type="EMBL" id="KAL3689313.1"/>
    </source>
</evidence>
<dbReference type="AlphaFoldDB" id="A0ABD3HCR6"/>
<organism evidence="2 3">
    <name type="scientific">Riccia sorocarpa</name>
    <dbReference type="NCBI Taxonomy" id="122646"/>
    <lineage>
        <taxon>Eukaryota</taxon>
        <taxon>Viridiplantae</taxon>
        <taxon>Streptophyta</taxon>
        <taxon>Embryophyta</taxon>
        <taxon>Marchantiophyta</taxon>
        <taxon>Marchantiopsida</taxon>
        <taxon>Marchantiidae</taxon>
        <taxon>Marchantiales</taxon>
        <taxon>Ricciaceae</taxon>
        <taxon>Riccia</taxon>
    </lineage>
</organism>
<keyword evidence="3" id="KW-1185">Reference proteome</keyword>
<dbReference type="InterPro" id="IPR036691">
    <property type="entry name" value="Endo/exonu/phosph_ase_sf"/>
</dbReference>
<proteinExistence type="predicted"/>
<dbReference type="EMBL" id="JBJQOH010000004">
    <property type="protein sequence ID" value="KAL3689313.1"/>
    <property type="molecule type" value="Genomic_DNA"/>
</dbReference>
<evidence type="ECO:0000313" key="3">
    <source>
        <dbReference type="Proteomes" id="UP001633002"/>
    </source>
</evidence>
<feature type="coiled-coil region" evidence="1">
    <location>
        <begin position="213"/>
        <end position="266"/>
    </location>
</feature>
<evidence type="ECO:0008006" key="4">
    <source>
        <dbReference type="Google" id="ProtNLM"/>
    </source>
</evidence>
<accession>A0ABD3HCR6</accession>
<dbReference type="Proteomes" id="UP001633002">
    <property type="component" value="Unassembled WGS sequence"/>
</dbReference>
<sequence length="329" mass="38508">MSGSIKIITWNIRGLTEYSKASIIRRWVQTQTQRCLIVCLQEVKNSEERLGRQLAEIISEENVTADLTEEARGGSAVIVDKSMLILESGVKGDAKRSGPKFTRYEIRRGRLDQSRTDRVYLSSSGTWLSYVKKVEHVGRKTLSDRIPVVVTLQMTNDRERPLRQSTYFKIDYHILEAENVYREVERMWKDHPRTVLDPRVKWIMAWRRLKQLFKKIQKEKKELVRDLEGKEDELQALRIQAEGNVTDTLMARIEALEVEIRSKERAEADKWRKNSRNKWLRGGEAPSKYFFSQLKSKHQKESIKVLELENGETLTSESEILKEIKTFHS</sequence>
<dbReference type="SUPFAM" id="SSF56219">
    <property type="entry name" value="DNase I-like"/>
    <property type="match status" value="1"/>
</dbReference>
<dbReference type="Gene3D" id="3.60.10.10">
    <property type="entry name" value="Endonuclease/exonuclease/phosphatase"/>
    <property type="match status" value="1"/>
</dbReference>
<protein>
    <recommendedName>
        <fullName evidence="4">Endonuclease/exonuclease/phosphatase domain-containing protein</fullName>
    </recommendedName>
</protein>
<name>A0ABD3HCR6_9MARC</name>
<gene>
    <name evidence="2" type="ORF">R1sor_015622</name>
</gene>
<keyword evidence="1" id="KW-0175">Coiled coil</keyword>
<reference evidence="2 3" key="1">
    <citation type="submission" date="2024-09" db="EMBL/GenBank/DDBJ databases">
        <title>Chromosome-scale assembly of Riccia sorocarpa.</title>
        <authorList>
            <person name="Paukszto L."/>
        </authorList>
    </citation>
    <scope>NUCLEOTIDE SEQUENCE [LARGE SCALE GENOMIC DNA]</scope>
    <source>
        <strain evidence="2">LP-2024</strain>
        <tissue evidence="2">Aerial parts of the thallus</tissue>
    </source>
</reference>